<dbReference type="GO" id="GO:0000387">
    <property type="term" value="P:spliceosomal snRNP assembly"/>
    <property type="evidence" value="ECO:0007669"/>
    <property type="project" value="TreeGrafter"/>
</dbReference>
<organism evidence="6 7">
    <name type="scientific">Lithohypha guttulata</name>
    <dbReference type="NCBI Taxonomy" id="1690604"/>
    <lineage>
        <taxon>Eukaryota</taxon>
        <taxon>Fungi</taxon>
        <taxon>Dikarya</taxon>
        <taxon>Ascomycota</taxon>
        <taxon>Pezizomycotina</taxon>
        <taxon>Eurotiomycetes</taxon>
        <taxon>Chaetothyriomycetidae</taxon>
        <taxon>Chaetothyriales</taxon>
        <taxon>Trichomeriaceae</taxon>
        <taxon>Lithohypha</taxon>
    </lineage>
</organism>
<evidence type="ECO:0000313" key="7">
    <source>
        <dbReference type="Proteomes" id="UP001309876"/>
    </source>
</evidence>
<keyword evidence="3" id="KW-0963">Cytoplasm</keyword>
<reference evidence="6 7" key="1">
    <citation type="submission" date="2023-08" db="EMBL/GenBank/DDBJ databases">
        <title>Black Yeasts Isolated from many extreme environments.</title>
        <authorList>
            <person name="Coleine C."/>
            <person name="Stajich J.E."/>
            <person name="Selbmann L."/>
        </authorList>
    </citation>
    <scope>NUCLEOTIDE SEQUENCE [LARGE SCALE GENOMIC DNA]</scope>
    <source>
        <strain evidence="6 7">CCFEE 5910</strain>
    </source>
</reference>
<keyword evidence="4" id="KW-0539">Nucleus</keyword>
<feature type="region of interest" description="Disordered" evidence="5">
    <location>
        <begin position="260"/>
        <end position="309"/>
    </location>
</feature>
<dbReference type="GO" id="GO:0034715">
    <property type="term" value="C:pICln-Sm protein complex"/>
    <property type="evidence" value="ECO:0007669"/>
    <property type="project" value="TreeGrafter"/>
</dbReference>
<comment type="subcellular location">
    <subcellularLocation>
        <location evidence="2">Cytoplasm</location>
    </subcellularLocation>
    <subcellularLocation>
        <location evidence="1">Nucleus</location>
    </subcellularLocation>
</comment>
<protein>
    <recommendedName>
        <fullName evidence="8">Regulator of volume decrease after cellular swelling-domain-containing protein</fullName>
    </recommendedName>
</protein>
<comment type="caution">
    <text evidence="6">The sequence shown here is derived from an EMBL/GenBank/DDBJ whole genome shotgun (WGS) entry which is preliminary data.</text>
</comment>
<evidence type="ECO:0000256" key="2">
    <source>
        <dbReference type="ARBA" id="ARBA00004496"/>
    </source>
</evidence>
<dbReference type="InterPro" id="IPR011993">
    <property type="entry name" value="PH-like_dom_sf"/>
</dbReference>
<dbReference type="EMBL" id="JAVRRJ010000005">
    <property type="protein sequence ID" value="KAK5084352.1"/>
    <property type="molecule type" value="Genomic_DNA"/>
</dbReference>
<dbReference type="PANTHER" id="PTHR21399">
    <property type="entry name" value="CHLORIDE CONDUCTANCE REGULATORY PROTEIN ICLN"/>
    <property type="match status" value="1"/>
</dbReference>
<evidence type="ECO:0000256" key="3">
    <source>
        <dbReference type="ARBA" id="ARBA00022490"/>
    </source>
</evidence>
<name>A0AAN7SY30_9EURO</name>
<dbReference type="GO" id="GO:0045292">
    <property type="term" value="P:mRNA cis splicing, via spliceosome"/>
    <property type="evidence" value="ECO:0007669"/>
    <property type="project" value="TreeGrafter"/>
</dbReference>
<dbReference type="GO" id="GO:0005829">
    <property type="term" value="C:cytosol"/>
    <property type="evidence" value="ECO:0007669"/>
    <property type="project" value="TreeGrafter"/>
</dbReference>
<dbReference type="PANTHER" id="PTHR21399:SF0">
    <property type="entry name" value="METHYLOSOME SUBUNIT PICLN"/>
    <property type="match status" value="1"/>
</dbReference>
<feature type="compositionally biased region" description="Acidic residues" evidence="5">
    <location>
        <begin position="260"/>
        <end position="276"/>
    </location>
</feature>
<dbReference type="Gene3D" id="2.30.29.30">
    <property type="entry name" value="Pleckstrin-homology domain (PH domain)/Phosphotyrosine-binding domain (PTB)"/>
    <property type="match status" value="1"/>
</dbReference>
<dbReference type="Pfam" id="PF03517">
    <property type="entry name" value="Voldacs"/>
    <property type="match status" value="1"/>
</dbReference>
<keyword evidence="7" id="KW-1185">Reference proteome</keyword>
<dbReference type="GO" id="GO:0005681">
    <property type="term" value="C:spliceosomal complex"/>
    <property type="evidence" value="ECO:0007669"/>
    <property type="project" value="TreeGrafter"/>
</dbReference>
<evidence type="ECO:0000313" key="6">
    <source>
        <dbReference type="EMBL" id="KAK5084352.1"/>
    </source>
</evidence>
<evidence type="ECO:0000256" key="4">
    <source>
        <dbReference type="ARBA" id="ARBA00023242"/>
    </source>
</evidence>
<proteinExistence type="predicted"/>
<evidence type="ECO:0000256" key="5">
    <source>
        <dbReference type="SAM" id="MobiDB-lite"/>
    </source>
</evidence>
<sequence>MEVIREAPRMGGFVPLTEFQSVTPETFSQPVLHYYSDRCKVIVLEDELQHAPAIAELITKASQPVHSNEAESENTNGAQAAQKTVEDIDVWVTSEKLFLYSKSHEIGLTISYPTISIHATQSYPAPSPDEPASQALYMQLIPSLPDSPAEDDDPPDTVSLTIIPTAAAPPPSTAPTANEDDAITSENEPQLTPVQALYKALSDCSDLHPDPAQDEDMEESGMSRLIPAGLAIPGTTDGSMPPAMPGSGGWITAENMHEFVDEEGNWIGGDDEEQEDAQNLGPGAGTVRSRPDGDAQDGQDEETKWQRTS</sequence>
<dbReference type="AlphaFoldDB" id="A0AAN7SY30"/>
<dbReference type="Proteomes" id="UP001309876">
    <property type="component" value="Unassembled WGS sequence"/>
</dbReference>
<evidence type="ECO:0000256" key="1">
    <source>
        <dbReference type="ARBA" id="ARBA00004123"/>
    </source>
</evidence>
<feature type="region of interest" description="Disordered" evidence="5">
    <location>
        <begin position="143"/>
        <end position="189"/>
    </location>
</feature>
<gene>
    <name evidence="6" type="ORF">LTR05_005428</name>
</gene>
<evidence type="ECO:0008006" key="8">
    <source>
        <dbReference type="Google" id="ProtNLM"/>
    </source>
</evidence>
<dbReference type="InterPro" id="IPR039924">
    <property type="entry name" value="ICln/Lot5/Saf5"/>
</dbReference>
<accession>A0AAN7SY30</accession>